<dbReference type="EMBL" id="WBMO01000005">
    <property type="protein sequence ID" value="MDV2477950.1"/>
    <property type="molecule type" value="Genomic_DNA"/>
</dbReference>
<organism evidence="1 2">
    <name type="scientific">Rhodococcus zopfii</name>
    <dbReference type="NCBI Taxonomy" id="43772"/>
    <lineage>
        <taxon>Bacteria</taxon>
        <taxon>Bacillati</taxon>
        <taxon>Actinomycetota</taxon>
        <taxon>Actinomycetes</taxon>
        <taxon>Mycobacteriales</taxon>
        <taxon>Nocardiaceae</taxon>
        <taxon>Rhodococcus</taxon>
    </lineage>
</organism>
<comment type="caution">
    <text evidence="1">The sequence shown here is derived from an EMBL/GenBank/DDBJ whole genome shotgun (WGS) entry which is preliminary data.</text>
</comment>
<dbReference type="Proteomes" id="UP001275440">
    <property type="component" value="Unassembled WGS sequence"/>
</dbReference>
<accession>A0ABU3WVE7</accession>
<keyword evidence="2" id="KW-1185">Reference proteome</keyword>
<evidence type="ECO:0000313" key="2">
    <source>
        <dbReference type="Proteomes" id="UP001275440"/>
    </source>
</evidence>
<name>A0ABU3WVE7_9NOCA</name>
<evidence type="ECO:0000313" key="1">
    <source>
        <dbReference type="EMBL" id="MDV2477950.1"/>
    </source>
</evidence>
<gene>
    <name evidence="1" type="ORF">F8M49_25765</name>
</gene>
<reference evidence="1 2" key="1">
    <citation type="submission" date="2019-10" db="EMBL/GenBank/DDBJ databases">
        <title>Draft Genome Assembly of Rhodococcus zopfii DSM44189.</title>
        <authorList>
            <person name="Sutton J.M."/>
            <person name="Akob D.M."/>
            <person name="Bushman T.J."/>
        </authorList>
    </citation>
    <scope>NUCLEOTIDE SEQUENCE [LARGE SCALE GENOMIC DNA]</scope>
    <source>
        <strain evidence="1 2">DSM 44189</strain>
    </source>
</reference>
<sequence length="68" mass="7680">MSEQDRLTAEDRWDELHHDLRRFVEQRAEHSGNHLVLPLDDLLASAIRAPDKAMTSPACASRADPTDT</sequence>
<proteinExistence type="predicted"/>
<protein>
    <submittedName>
        <fullName evidence="1">Uncharacterized protein</fullName>
    </submittedName>
</protein>